<protein>
    <submittedName>
        <fullName evidence="1">Uncharacterized protein</fullName>
    </submittedName>
</protein>
<name>U2CHB5_9BACE</name>
<proteinExistence type="predicted"/>
<dbReference type="EMBL" id="AWSV01000138">
    <property type="protein sequence ID" value="ERI83940.1"/>
    <property type="molecule type" value="Genomic_DNA"/>
</dbReference>
<dbReference type="AlphaFoldDB" id="U2CHB5"/>
<evidence type="ECO:0000313" key="1">
    <source>
        <dbReference type="EMBL" id="ERI83940.1"/>
    </source>
</evidence>
<gene>
    <name evidence="1" type="ORF">HMPREF1981_02543</name>
</gene>
<reference evidence="1 2" key="1">
    <citation type="submission" date="2013-08" db="EMBL/GenBank/DDBJ databases">
        <authorList>
            <person name="Weinstock G."/>
            <person name="Sodergren E."/>
            <person name="Wylie T."/>
            <person name="Fulton L."/>
            <person name="Fulton R."/>
            <person name="Fronick C."/>
            <person name="O'Laughlin M."/>
            <person name="Godfrey J."/>
            <person name="Miner T."/>
            <person name="Herter B."/>
            <person name="Appelbaum E."/>
            <person name="Cordes M."/>
            <person name="Lek S."/>
            <person name="Wollam A."/>
            <person name="Pepin K.H."/>
            <person name="Palsikar V.B."/>
            <person name="Mitreva M."/>
            <person name="Wilson R.K."/>
        </authorList>
    </citation>
    <scope>NUCLEOTIDE SEQUENCE [LARGE SCALE GENOMIC DNA]</scope>
    <source>
        <strain evidence="1 2">F0041</strain>
    </source>
</reference>
<evidence type="ECO:0000313" key="2">
    <source>
        <dbReference type="Proteomes" id="UP000016496"/>
    </source>
</evidence>
<comment type="caution">
    <text evidence="1">The sequence shown here is derived from an EMBL/GenBank/DDBJ whole genome shotgun (WGS) entry which is preliminary data.</text>
</comment>
<organism evidence="1 2">
    <name type="scientific">Bacteroides pyogenes F0041</name>
    <dbReference type="NCBI Taxonomy" id="1321819"/>
    <lineage>
        <taxon>Bacteria</taxon>
        <taxon>Pseudomonadati</taxon>
        <taxon>Bacteroidota</taxon>
        <taxon>Bacteroidia</taxon>
        <taxon>Bacteroidales</taxon>
        <taxon>Bacteroidaceae</taxon>
        <taxon>Bacteroides</taxon>
    </lineage>
</organism>
<dbReference type="HOGENOM" id="CLU_3095729_0_0_10"/>
<sequence>MTGQTKTTFQAGECLSAWYFGKRGFFHSILSFHFPSVRLRTKECPFAHKSN</sequence>
<accession>U2CHB5</accession>
<dbReference type="Proteomes" id="UP000016496">
    <property type="component" value="Unassembled WGS sequence"/>
</dbReference>